<dbReference type="PANTHER" id="PTHR35392">
    <property type="entry name" value="ZN(II)2CYS6 TRANSCRIPTION FACTOR (EUROFUNG)-RELATED-RELATED"/>
    <property type="match status" value="1"/>
</dbReference>
<dbReference type="OrthoDB" id="4226666at2759"/>
<evidence type="ECO:0000313" key="2">
    <source>
        <dbReference type="Proteomes" id="UP000799441"/>
    </source>
</evidence>
<dbReference type="Proteomes" id="UP000799441">
    <property type="component" value="Unassembled WGS sequence"/>
</dbReference>
<sequence>MTSMHQKQTIEDDVKKQVLRWDETRGIDVKLTCGYGPPLVWRLFEFKPKTDELLGQLQYLRDENGFVKMHKKWSLPLGIVKLNTGQDDAHFENFLQSALSREHLWEFGWTCFEEETEMDDFQARLLQLMCDLYMATDDPNLQPHLEATLRMMLITYIMGHTITITEETSSDVLSSIQYRDKPAYLPPHTSPRLANRQLKFFFAILRAKIYDKILNWQQQTLHTGRDKAGSWLGSFCATLGFAMVLEEVQRTIQIQAHAKVEKGEMGRDEAMTEAMNACKRIDDGFEFLVKLFRCKYRTRKWTTAGSFGIQTPTLSRPEQVEFCQQTRQLLEEKVEHLRSRENVTFAPENQCLYTSRLVARFLLKFLMTSDGP</sequence>
<gene>
    <name evidence="1" type="ORF">K431DRAFT_238701</name>
</gene>
<protein>
    <submittedName>
        <fullName evidence="1">Uncharacterized protein</fullName>
    </submittedName>
</protein>
<organism evidence="1 2">
    <name type="scientific">Polychaeton citri CBS 116435</name>
    <dbReference type="NCBI Taxonomy" id="1314669"/>
    <lineage>
        <taxon>Eukaryota</taxon>
        <taxon>Fungi</taxon>
        <taxon>Dikarya</taxon>
        <taxon>Ascomycota</taxon>
        <taxon>Pezizomycotina</taxon>
        <taxon>Dothideomycetes</taxon>
        <taxon>Dothideomycetidae</taxon>
        <taxon>Capnodiales</taxon>
        <taxon>Capnodiaceae</taxon>
        <taxon>Polychaeton</taxon>
    </lineage>
</organism>
<reference evidence="1" key="1">
    <citation type="journal article" date="2020" name="Stud. Mycol.">
        <title>101 Dothideomycetes genomes: a test case for predicting lifestyles and emergence of pathogens.</title>
        <authorList>
            <person name="Haridas S."/>
            <person name="Albert R."/>
            <person name="Binder M."/>
            <person name="Bloem J."/>
            <person name="Labutti K."/>
            <person name="Salamov A."/>
            <person name="Andreopoulos B."/>
            <person name="Baker S."/>
            <person name="Barry K."/>
            <person name="Bills G."/>
            <person name="Bluhm B."/>
            <person name="Cannon C."/>
            <person name="Castanera R."/>
            <person name="Culley D."/>
            <person name="Daum C."/>
            <person name="Ezra D."/>
            <person name="Gonzalez J."/>
            <person name="Henrissat B."/>
            <person name="Kuo A."/>
            <person name="Liang C."/>
            <person name="Lipzen A."/>
            <person name="Lutzoni F."/>
            <person name="Magnuson J."/>
            <person name="Mondo S."/>
            <person name="Nolan M."/>
            <person name="Ohm R."/>
            <person name="Pangilinan J."/>
            <person name="Park H.-J."/>
            <person name="Ramirez L."/>
            <person name="Alfaro M."/>
            <person name="Sun H."/>
            <person name="Tritt A."/>
            <person name="Yoshinaga Y."/>
            <person name="Zwiers L.-H."/>
            <person name="Turgeon B."/>
            <person name="Goodwin S."/>
            <person name="Spatafora J."/>
            <person name="Crous P."/>
            <person name="Grigoriev I."/>
        </authorList>
    </citation>
    <scope>NUCLEOTIDE SEQUENCE</scope>
    <source>
        <strain evidence="1">CBS 116435</strain>
    </source>
</reference>
<evidence type="ECO:0000313" key="1">
    <source>
        <dbReference type="EMBL" id="KAF2725519.1"/>
    </source>
</evidence>
<dbReference type="PANTHER" id="PTHR35392:SF1">
    <property type="entry name" value="ZN(II)2CYS6 TRANSCRIPTION FACTOR (EUROFUNG)"/>
    <property type="match status" value="1"/>
</dbReference>
<dbReference type="AlphaFoldDB" id="A0A9P4USY7"/>
<keyword evidence="2" id="KW-1185">Reference proteome</keyword>
<dbReference type="InterPro" id="IPR052973">
    <property type="entry name" value="Fungal_sec-metab_reg_TF"/>
</dbReference>
<name>A0A9P4USY7_9PEZI</name>
<proteinExistence type="predicted"/>
<dbReference type="EMBL" id="MU003767">
    <property type="protein sequence ID" value="KAF2725519.1"/>
    <property type="molecule type" value="Genomic_DNA"/>
</dbReference>
<accession>A0A9P4USY7</accession>
<comment type="caution">
    <text evidence="1">The sequence shown here is derived from an EMBL/GenBank/DDBJ whole genome shotgun (WGS) entry which is preliminary data.</text>
</comment>